<sequence length="69" mass="8193">MVSNFRRHKILLPELFHTMVRSAVTYTTGPARMKETFNLNGFETIVQVIYIMIFLHFVWHGGWCLNQSY</sequence>
<evidence type="ECO:0000256" key="1">
    <source>
        <dbReference type="SAM" id="Phobius"/>
    </source>
</evidence>
<accession>A0A0L8GWB0</accession>
<dbReference type="AlphaFoldDB" id="A0A0L8GWB0"/>
<keyword evidence="1" id="KW-1133">Transmembrane helix</keyword>
<name>A0A0L8GWB0_OCTBM</name>
<proteinExistence type="predicted"/>
<reference evidence="2" key="1">
    <citation type="submission" date="2015-07" db="EMBL/GenBank/DDBJ databases">
        <title>MeaNS - Measles Nucleotide Surveillance Program.</title>
        <authorList>
            <person name="Tran T."/>
            <person name="Druce J."/>
        </authorList>
    </citation>
    <scope>NUCLEOTIDE SEQUENCE</scope>
    <source>
        <strain evidence="2">UCB-OBI-ISO-001</strain>
        <tissue evidence="2">Gonad</tissue>
    </source>
</reference>
<protein>
    <submittedName>
        <fullName evidence="2">Uncharacterized protein</fullName>
    </submittedName>
</protein>
<dbReference type="EMBL" id="KQ420117">
    <property type="protein sequence ID" value="KOF81258.1"/>
    <property type="molecule type" value="Genomic_DNA"/>
</dbReference>
<gene>
    <name evidence="2" type="ORF">OCBIM_22026788mg</name>
</gene>
<keyword evidence="1" id="KW-0472">Membrane</keyword>
<evidence type="ECO:0000313" key="2">
    <source>
        <dbReference type="EMBL" id="KOF81258.1"/>
    </source>
</evidence>
<feature type="transmembrane region" description="Helical" evidence="1">
    <location>
        <begin position="41"/>
        <end position="59"/>
    </location>
</feature>
<organism evidence="2">
    <name type="scientific">Octopus bimaculoides</name>
    <name type="common">California two-spotted octopus</name>
    <dbReference type="NCBI Taxonomy" id="37653"/>
    <lineage>
        <taxon>Eukaryota</taxon>
        <taxon>Metazoa</taxon>
        <taxon>Spiralia</taxon>
        <taxon>Lophotrochozoa</taxon>
        <taxon>Mollusca</taxon>
        <taxon>Cephalopoda</taxon>
        <taxon>Coleoidea</taxon>
        <taxon>Octopodiformes</taxon>
        <taxon>Octopoda</taxon>
        <taxon>Incirrata</taxon>
        <taxon>Octopodidae</taxon>
        <taxon>Octopus</taxon>
    </lineage>
</organism>
<keyword evidence="1" id="KW-0812">Transmembrane</keyword>